<dbReference type="AlphaFoldDB" id="A0A0P6IWR8"/>
<accession>A0A0P6IWR8</accession>
<proteinExistence type="predicted"/>
<dbReference type="InterPro" id="IPR007667">
    <property type="entry name" value="Hypoxia_induced_domain"/>
</dbReference>
<protein>
    <submittedName>
        <fullName evidence="7">HIG1 domain family member 1B</fullName>
    </submittedName>
</protein>
<keyword evidence="4" id="KW-0472">Membrane</keyword>
<name>A0A0P6IWR8_HETGA</name>
<evidence type="ECO:0000259" key="6">
    <source>
        <dbReference type="Pfam" id="PF04588"/>
    </source>
</evidence>
<organism evidence="7">
    <name type="scientific">Heterocephalus glaber</name>
    <name type="common">Naked mole rat</name>
    <dbReference type="NCBI Taxonomy" id="10181"/>
    <lineage>
        <taxon>Eukaryota</taxon>
        <taxon>Metazoa</taxon>
        <taxon>Chordata</taxon>
        <taxon>Craniata</taxon>
        <taxon>Vertebrata</taxon>
        <taxon>Euteleostomi</taxon>
        <taxon>Mammalia</taxon>
        <taxon>Eutheria</taxon>
        <taxon>Euarchontoglires</taxon>
        <taxon>Glires</taxon>
        <taxon>Rodentia</taxon>
        <taxon>Hystricomorpha</taxon>
        <taxon>Bathyergidae</taxon>
        <taxon>Heterocephalus</taxon>
    </lineage>
</organism>
<feature type="region of interest" description="Disordered" evidence="5">
    <location>
        <begin position="82"/>
        <end position="117"/>
    </location>
</feature>
<dbReference type="EMBL" id="GEBF01007174">
    <property type="protein sequence ID" value="JAN96458.1"/>
    <property type="molecule type" value="Transcribed_RNA"/>
</dbReference>
<keyword evidence="3" id="KW-1133">Transmembrane helix</keyword>
<evidence type="ECO:0000256" key="3">
    <source>
        <dbReference type="ARBA" id="ARBA00022989"/>
    </source>
</evidence>
<gene>
    <name evidence="7" type="primary">HIGD1B</name>
</gene>
<evidence type="ECO:0000256" key="1">
    <source>
        <dbReference type="ARBA" id="ARBA00004173"/>
    </source>
</evidence>
<reference evidence="7" key="1">
    <citation type="submission" date="2015-10" db="EMBL/GenBank/DDBJ databases">
        <title>FRAMA: From RNA-seq data to annotated mRNA assemblies.</title>
        <authorList>
            <person name="Bens M."/>
            <person name="Sahm A."/>
            <person name="Jahn N."/>
            <person name="Morhart M."/>
            <person name="Holtze S."/>
            <person name="Hildebrandt T.B."/>
            <person name="Platzer M."/>
            <person name="Szafranski K."/>
        </authorList>
    </citation>
    <scope>NUCLEOTIDE SEQUENCE</scope>
    <source>
        <tissue evidence="7">Cerebellum</tissue>
    </source>
</reference>
<dbReference type="Gene3D" id="6.10.140.1320">
    <property type="match status" value="1"/>
</dbReference>
<dbReference type="GO" id="GO:0005739">
    <property type="term" value="C:mitochondrion"/>
    <property type="evidence" value="ECO:0007669"/>
    <property type="project" value="UniProtKB-SubCell"/>
</dbReference>
<comment type="subcellular location">
    <subcellularLocation>
        <location evidence="1">Mitochondrion</location>
    </subcellularLocation>
</comment>
<feature type="region of interest" description="Disordered" evidence="5">
    <location>
        <begin position="1"/>
        <end position="26"/>
    </location>
</feature>
<evidence type="ECO:0000313" key="7">
    <source>
        <dbReference type="EMBL" id="JAN96458.1"/>
    </source>
</evidence>
<sequence>MMRCSAHGWGPRDQSRDNSTGLPLGRWRGDEAVTLPTGLAGCLGVATYRISSKLSMHLIYTRVAAQACAVGAIMLGKHWPGQGGPCSQRPMTQGHMGASCPCSPETVRQSHDNLPSR</sequence>
<feature type="domain" description="HIG1" evidence="6">
    <location>
        <begin position="38"/>
        <end position="76"/>
    </location>
</feature>
<evidence type="ECO:0000256" key="5">
    <source>
        <dbReference type="SAM" id="MobiDB-lite"/>
    </source>
</evidence>
<keyword evidence="2" id="KW-0812">Transmembrane</keyword>
<evidence type="ECO:0000256" key="4">
    <source>
        <dbReference type="ARBA" id="ARBA00023136"/>
    </source>
</evidence>
<dbReference type="Pfam" id="PF04588">
    <property type="entry name" value="HIG_1_N"/>
    <property type="match status" value="1"/>
</dbReference>
<evidence type="ECO:0000256" key="2">
    <source>
        <dbReference type="ARBA" id="ARBA00022692"/>
    </source>
</evidence>